<dbReference type="GO" id="GO:0000981">
    <property type="term" value="F:DNA-binding transcription factor activity, RNA polymerase II-specific"/>
    <property type="evidence" value="ECO:0007669"/>
    <property type="project" value="TreeGrafter"/>
</dbReference>
<evidence type="ECO:0000256" key="8">
    <source>
        <dbReference type="SAM" id="MobiDB-lite"/>
    </source>
</evidence>
<evidence type="ECO:0000256" key="3">
    <source>
        <dbReference type="ARBA" id="ARBA00022737"/>
    </source>
</evidence>
<name>A0AAJ7TZQ7_PETMA</name>
<evidence type="ECO:0000259" key="9">
    <source>
        <dbReference type="PROSITE" id="PS50157"/>
    </source>
</evidence>
<keyword evidence="4 7" id="KW-0863">Zinc-finger</keyword>
<feature type="region of interest" description="Disordered" evidence="8">
    <location>
        <begin position="306"/>
        <end position="394"/>
    </location>
</feature>
<dbReference type="PROSITE" id="PS00028">
    <property type="entry name" value="ZINC_FINGER_C2H2_1"/>
    <property type="match status" value="3"/>
</dbReference>
<dbReference type="FunFam" id="3.30.160.60:FF:001498">
    <property type="entry name" value="Zinc finger protein 404"/>
    <property type="match status" value="1"/>
</dbReference>
<dbReference type="Proteomes" id="UP001318040">
    <property type="component" value="Chromosome 44"/>
</dbReference>
<dbReference type="SUPFAM" id="SSF57667">
    <property type="entry name" value="beta-beta-alpha zinc fingers"/>
    <property type="match status" value="2"/>
</dbReference>
<comment type="subcellular location">
    <subcellularLocation>
        <location evidence="1">Nucleus</location>
    </subcellularLocation>
</comment>
<dbReference type="Pfam" id="PF00096">
    <property type="entry name" value="zf-C2H2"/>
    <property type="match status" value="3"/>
</dbReference>
<dbReference type="GO" id="GO:0008270">
    <property type="term" value="F:zinc ion binding"/>
    <property type="evidence" value="ECO:0007669"/>
    <property type="project" value="UniProtKB-KW"/>
</dbReference>
<dbReference type="InterPro" id="IPR013087">
    <property type="entry name" value="Znf_C2H2_type"/>
</dbReference>
<proteinExistence type="predicted"/>
<protein>
    <submittedName>
        <fullName evidence="11">Zinc finger and SCAN domain-containing protein 2-like</fullName>
    </submittedName>
</protein>
<sequence length="510" mass="56212">MACEVDQHADFSGWLGKMGVNTEIALAMDTELGIRDYEVLLACAEDLQVRSELFCVARERLPFGFYAVLRRVVAAFPAERAGDCGAAAASGRSCPGLGSLLEVLVSTLSSLSREFLRSADKLNALDARTPASEDDAAMDDVAQEDQPLEAFSQSNSPQMPRDSPPIFVQTGDGVWKELKMENEGYKDVQWVEASDEESQEQQSHKEEDTNEVKVEMGMEDKPCDKSWVLSEKGDDALTSRRSQDATTANDEDNSHHHPPPQPPLLPQQQQQHQCDLPLDDEKASCYEEVNKYGDINSYGAIDAYGITQSDNYDDDDDDDDDDRPRGGVTTAGEKSSRGYGLGRKPSDDLGTLDSTERFRSRRRASASAGSSKGGPGGRGKGRSSGGHADPLSNGLPPFALPAYLSEVATKAGFPQPQWTYDESAERPFACHACGRAFRSKQKLRVHFRTHTGEKPYGCEECGKRFTRSDHLLNHRRMHSGQKPFLCDICGKAFMFPYAVTQHKRTQHCVP</sequence>
<feature type="compositionally biased region" description="Basic and acidic residues" evidence="8">
    <location>
        <begin position="231"/>
        <end position="243"/>
    </location>
</feature>
<keyword evidence="5" id="KW-0862">Zinc</keyword>
<dbReference type="FunFam" id="3.30.160.60:FF:000912">
    <property type="entry name" value="Zinc finger protein 660"/>
    <property type="match status" value="1"/>
</dbReference>
<feature type="domain" description="C2H2-type" evidence="9">
    <location>
        <begin position="428"/>
        <end position="455"/>
    </location>
</feature>
<feature type="compositionally biased region" description="Basic and acidic residues" evidence="8">
    <location>
        <begin position="202"/>
        <end position="224"/>
    </location>
</feature>
<evidence type="ECO:0000313" key="10">
    <source>
        <dbReference type="Proteomes" id="UP001318040"/>
    </source>
</evidence>
<keyword evidence="10" id="KW-1185">Reference proteome</keyword>
<evidence type="ECO:0000313" key="11">
    <source>
        <dbReference type="RefSeq" id="XP_032826559.1"/>
    </source>
</evidence>
<dbReference type="PROSITE" id="PS50157">
    <property type="entry name" value="ZINC_FINGER_C2H2_2"/>
    <property type="match status" value="3"/>
</dbReference>
<dbReference type="SMART" id="SM00355">
    <property type="entry name" value="ZnF_C2H2"/>
    <property type="match status" value="3"/>
</dbReference>
<feature type="region of interest" description="Disordered" evidence="8">
    <location>
        <begin position="192"/>
        <end position="280"/>
    </location>
</feature>
<dbReference type="AlphaFoldDB" id="A0AAJ7TZQ7"/>
<dbReference type="KEGG" id="pmrn:116951863"/>
<evidence type="ECO:0000256" key="5">
    <source>
        <dbReference type="ARBA" id="ARBA00022833"/>
    </source>
</evidence>
<dbReference type="InterPro" id="IPR050717">
    <property type="entry name" value="C2H2-ZF_Transcription_Reg"/>
</dbReference>
<feature type="domain" description="C2H2-type" evidence="9">
    <location>
        <begin position="484"/>
        <end position="510"/>
    </location>
</feature>
<evidence type="ECO:0000256" key="7">
    <source>
        <dbReference type="PROSITE-ProRule" id="PRU00042"/>
    </source>
</evidence>
<accession>A0AAJ7TZQ7</accession>
<gene>
    <name evidence="11" type="primary">LOC116951863</name>
</gene>
<dbReference type="Gene3D" id="3.30.160.60">
    <property type="entry name" value="Classic Zinc Finger"/>
    <property type="match status" value="3"/>
</dbReference>
<feature type="compositionally biased region" description="Gly residues" evidence="8">
    <location>
        <begin position="371"/>
        <end position="384"/>
    </location>
</feature>
<dbReference type="PANTHER" id="PTHR14196:SF12">
    <property type="entry name" value="ZINC FINGER PROTEIN 208-LIKE"/>
    <property type="match status" value="1"/>
</dbReference>
<dbReference type="InterPro" id="IPR036236">
    <property type="entry name" value="Znf_C2H2_sf"/>
</dbReference>
<dbReference type="PANTHER" id="PTHR14196">
    <property type="entry name" value="ODD-SKIPPED - RELATED"/>
    <property type="match status" value="1"/>
</dbReference>
<evidence type="ECO:0000256" key="1">
    <source>
        <dbReference type="ARBA" id="ARBA00004123"/>
    </source>
</evidence>
<dbReference type="GO" id="GO:0005634">
    <property type="term" value="C:nucleus"/>
    <property type="evidence" value="ECO:0007669"/>
    <property type="project" value="UniProtKB-SubCell"/>
</dbReference>
<dbReference type="GO" id="GO:0045596">
    <property type="term" value="P:negative regulation of cell differentiation"/>
    <property type="evidence" value="ECO:0007669"/>
    <property type="project" value="UniProtKB-ARBA"/>
</dbReference>
<evidence type="ECO:0000256" key="4">
    <source>
        <dbReference type="ARBA" id="ARBA00022771"/>
    </source>
</evidence>
<organism evidence="10 11">
    <name type="scientific">Petromyzon marinus</name>
    <name type="common">Sea lamprey</name>
    <dbReference type="NCBI Taxonomy" id="7757"/>
    <lineage>
        <taxon>Eukaryota</taxon>
        <taxon>Metazoa</taxon>
        <taxon>Chordata</taxon>
        <taxon>Craniata</taxon>
        <taxon>Vertebrata</taxon>
        <taxon>Cyclostomata</taxon>
        <taxon>Hyperoartia</taxon>
        <taxon>Petromyzontiformes</taxon>
        <taxon>Petromyzontidae</taxon>
        <taxon>Petromyzon</taxon>
    </lineage>
</organism>
<evidence type="ECO:0000256" key="6">
    <source>
        <dbReference type="ARBA" id="ARBA00023242"/>
    </source>
</evidence>
<feature type="domain" description="C2H2-type" evidence="9">
    <location>
        <begin position="456"/>
        <end position="483"/>
    </location>
</feature>
<feature type="compositionally biased region" description="Low complexity" evidence="8">
    <location>
        <begin position="266"/>
        <end position="276"/>
    </location>
</feature>
<evidence type="ECO:0000256" key="2">
    <source>
        <dbReference type="ARBA" id="ARBA00022723"/>
    </source>
</evidence>
<reference evidence="11" key="1">
    <citation type="submission" date="2025-08" db="UniProtKB">
        <authorList>
            <consortium name="RefSeq"/>
        </authorList>
    </citation>
    <scope>IDENTIFICATION</scope>
    <source>
        <tissue evidence="11">Sperm</tissue>
    </source>
</reference>
<dbReference type="GO" id="GO:0000977">
    <property type="term" value="F:RNA polymerase II transcription regulatory region sequence-specific DNA binding"/>
    <property type="evidence" value="ECO:0007669"/>
    <property type="project" value="TreeGrafter"/>
</dbReference>
<keyword evidence="3" id="KW-0677">Repeat</keyword>
<keyword evidence="6" id="KW-0539">Nucleus</keyword>
<keyword evidence="2" id="KW-0479">Metal-binding</keyword>
<feature type="compositionally biased region" description="Acidic residues" evidence="8">
    <location>
        <begin position="311"/>
        <end position="321"/>
    </location>
</feature>
<dbReference type="RefSeq" id="XP_032826559.1">
    <property type="nucleotide sequence ID" value="XM_032970668.1"/>
</dbReference>